<feature type="domain" description="DUF7070" evidence="8">
    <location>
        <begin position="521"/>
        <end position="568"/>
    </location>
</feature>
<organism evidence="9 10">
    <name type="scientific">Collichthys lucidus</name>
    <name type="common">Big head croaker</name>
    <name type="synonym">Sciaena lucida</name>
    <dbReference type="NCBI Taxonomy" id="240159"/>
    <lineage>
        <taxon>Eukaryota</taxon>
        <taxon>Metazoa</taxon>
        <taxon>Chordata</taxon>
        <taxon>Craniata</taxon>
        <taxon>Vertebrata</taxon>
        <taxon>Euteleostomi</taxon>
        <taxon>Actinopterygii</taxon>
        <taxon>Neopterygii</taxon>
        <taxon>Teleostei</taxon>
        <taxon>Neoteleostei</taxon>
        <taxon>Acanthomorphata</taxon>
        <taxon>Eupercaria</taxon>
        <taxon>Sciaenidae</taxon>
        <taxon>Collichthys</taxon>
    </lineage>
</organism>
<dbReference type="Pfam" id="PF23053">
    <property type="entry name" value="UBA_N4BP1"/>
    <property type="match status" value="1"/>
</dbReference>
<dbReference type="Pfam" id="PF23052">
    <property type="entry name" value="KH_N4BP1_2nd"/>
    <property type="match status" value="2"/>
</dbReference>
<feature type="domain" description="RNase NYN" evidence="3">
    <location>
        <begin position="787"/>
        <end position="939"/>
    </location>
</feature>
<dbReference type="InterPro" id="IPR051101">
    <property type="entry name" value="ZC3H12/N4BP1_RNase_Reg"/>
</dbReference>
<feature type="domain" description="N4BP1 first type I KH-domain" evidence="4">
    <location>
        <begin position="14"/>
        <end position="79"/>
    </location>
</feature>
<feature type="region of interest" description="Disordered" evidence="2">
    <location>
        <begin position="590"/>
        <end position="611"/>
    </location>
</feature>
<dbReference type="Gene3D" id="3.40.50.11980">
    <property type="match status" value="1"/>
</dbReference>
<dbReference type="InterPro" id="IPR056631">
    <property type="entry name" value="UBA_N4BP1"/>
</dbReference>
<dbReference type="FunFam" id="3.40.50.11980:FF:000001">
    <property type="entry name" value="ZC3H12A isoform 1"/>
    <property type="match status" value="1"/>
</dbReference>
<feature type="compositionally biased region" description="Basic and acidic residues" evidence="2">
    <location>
        <begin position="598"/>
        <end position="611"/>
    </location>
</feature>
<feature type="domain" description="N4BP1 second type I KH-domain" evidence="5">
    <location>
        <begin position="210"/>
        <end position="297"/>
    </location>
</feature>
<feature type="region of interest" description="Disordered" evidence="2">
    <location>
        <begin position="435"/>
        <end position="522"/>
    </location>
</feature>
<feature type="domain" description="N4BP1 second type I KH-domain" evidence="5">
    <location>
        <begin position="80"/>
        <end position="119"/>
    </location>
</feature>
<dbReference type="PANTHER" id="PTHR12876">
    <property type="entry name" value="N4BP1-RELATED"/>
    <property type="match status" value="1"/>
</dbReference>
<evidence type="ECO:0000259" key="5">
    <source>
        <dbReference type="Pfam" id="PF23052"/>
    </source>
</evidence>
<feature type="compositionally biased region" description="Polar residues" evidence="2">
    <location>
        <begin position="681"/>
        <end position="745"/>
    </location>
</feature>
<feature type="domain" description="N4BP1 UBA-like" evidence="6">
    <location>
        <begin position="397"/>
        <end position="440"/>
    </location>
</feature>
<dbReference type="EMBL" id="CM014101">
    <property type="protein sequence ID" value="TKS93117.1"/>
    <property type="molecule type" value="Genomic_DNA"/>
</dbReference>
<dbReference type="Pfam" id="PF11977">
    <property type="entry name" value="RNase_Zc3h12a"/>
    <property type="match status" value="1"/>
</dbReference>
<feature type="compositionally biased region" description="Basic and acidic residues" evidence="2">
    <location>
        <begin position="468"/>
        <end position="477"/>
    </location>
</feature>
<dbReference type="PANTHER" id="PTHR12876:SF28">
    <property type="entry name" value="PROTEIN KHNYN"/>
    <property type="match status" value="1"/>
</dbReference>
<evidence type="ECO:0000259" key="7">
    <source>
        <dbReference type="Pfam" id="PF23054"/>
    </source>
</evidence>
<evidence type="ECO:0000313" key="9">
    <source>
        <dbReference type="EMBL" id="TKS93117.1"/>
    </source>
</evidence>
<gene>
    <name evidence="9" type="ORF">D9C73_026896</name>
</gene>
<reference evidence="9 10" key="1">
    <citation type="submission" date="2019-01" db="EMBL/GenBank/DDBJ databases">
        <title>Genome Assembly of Collichthys lucidus.</title>
        <authorList>
            <person name="Cai M."/>
            <person name="Xiao S."/>
        </authorList>
    </citation>
    <scope>NUCLEOTIDE SEQUENCE [LARGE SCALE GENOMIC DNA]</scope>
    <source>
        <strain evidence="9">JT15FE1705JMU</strain>
        <tissue evidence="9">Muscle</tissue>
    </source>
</reference>
<keyword evidence="10" id="KW-1185">Reference proteome</keyword>
<feature type="region of interest" description="Disordered" evidence="2">
    <location>
        <begin position="356"/>
        <end position="389"/>
    </location>
</feature>
<protein>
    <submittedName>
        <fullName evidence="9">NEDD4-binding protein 1</fullName>
    </submittedName>
</protein>
<sequence>MDGERSDGEPEVVDEFACAGMLRGSLTSLHGTVERIFGVIFGIGADDLSQGNNGQIWLKLRGKSNSVKAAKLFVKGLVNQEEQQEVSYPDVLHCVFCGARGLFMDCLIRSTSAHIVVVEGRRVDKQSWTWQVDVKRGFPDVPGNSRLVRTLSEDDLAESRRMSQGFMQHWLVGWLSGKTVKQVLKQHCVEIGIPVVQYHCNKYGQLIVTEVGSTGFLLISGLAEPVVRAYSLITDLVERYEGTQSRRSEIGDRGPGESLDSRRAFKALVEKWEDRHILDLLVLPGSVKEILLDLVKESGLGLSPSPALIDARLGDSEGRWDSTTDRWVEGMPGGSASKDSFIKSFFTSAGARGRAEGAEERLVHSPQEVGEEGQLEQGASGPKVTEGVGEEEEQKLQFLLLLKFFTAMGYTEDVVKRVLAQTGPKEASQILDLVQQEQERSDQEQMIQGRRDLKNQEGVALNQSEGNRPCETEHKEDEEVTAGGDKISKNGEVGEVCEGEGEDVASGSTRHFEGEGRTEEKEDDFVLGVVKKAAASCGYMEQNVAKVYNMLPDLSTHQLLLELQRGESKEMDAFREQPREMDDVVLEKEAPKIGPTEDEARGETELFIPAEKRETDDKGWVLVPNLAAPVSESDLFTWINKPQQPPTNQYASQPKRHKPPKSQTQHQTILPEVKGPPMPIYSSSLNSPHTNFQSSKQYDQTSYYQPNPSTQDNVLNPKPQASNSSKRALQTPQQPGFTGKHSSPTRAREKRGFNNSSVVVTGEQRFLEGLQMPFDLQLTDQPGDPKLRTIIIDGSNVAMSHGLGHFFSCRGIALAVQHFWDRGHRHISALLPQWRQKFDPKIKEQHYLGELQKLGLVSYTPSREVQGKRISSYDDRFMLQLAQKTDGVIVTNDNLRDLSDESPVWRDIIKKRLLQYTFVGDHFMVPDDPLGRGGPHLDDFLRSDHRTPDTGNHSFAGVATNFPPSKPPRSQTEVLNYRDRTPGGAPDATRGGIRGKGRGHGAGWDAGHQHRQFGALGADRSPEETASLREKLCQVFAGQDNMVALVLQCHPAQTDINVLSDLILEQQKD</sequence>
<evidence type="ECO:0000259" key="3">
    <source>
        <dbReference type="Pfam" id="PF11977"/>
    </source>
</evidence>
<feature type="domain" description="N4BP1 C-terminal UBA" evidence="7">
    <location>
        <begin position="1019"/>
        <end position="1065"/>
    </location>
</feature>
<dbReference type="InterPro" id="IPR055498">
    <property type="entry name" value="DUF7070"/>
</dbReference>
<evidence type="ECO:0000313" key="10">
    <source>
        <dbReference type="Proteomes" id="UP000298787"/>
    </source>
</evidence>
<dbReference type="AlphaFoldDB" id="A0A4U5VWC2"/>
<evidence type="ECO:0000259" key="8">
    <source>
        <dbReference type="Pfam" id="PF23255"/>
    </source>
</evidence>
<comment type="similarity">
    <text evidence="1">Belongs to the N4BP1 family.</text>
</comment>
<name>A0A4U5VWC2_COLLU</name>
<proteinExistence type="inferred from homology"/>
<evidence type="ECO:0000259" key="6">
    <source>
        <dbReference type="Pfam" id="PF23053"/>
    </source>
</evidence>
<feature type="compositionally biased region" description="Basic and acidic residues" evidence="2">
    <location>
        <begin position="510"/>
        <end position="520"/>
    </location>
</feature>
<dbReference type="InterPro" id="IPR056630">
    <property type="entry name" value="KH_N4BP1_2nd"/>
</dbReference>
<dbReference type="GO" id="GO:0003729">
    <property type="term" value="F:mRNA binding"/>
    <property type="evidence" value="ECO:0007669"/>
    <property type="project" value="TreeGrafter"/>
</dbReference>
<evidence type="ECO:0000256" key="1">
    <source>
        <dbReference type="ARBA" id="ARBA00038274"/>
    </source>
</evidence>
<dbReference type="Proteomes" id="UP000298787">
    <property type="component" value="Chromosome 24"/>
</dbReference>
<feature type="compositionally biased region" description="Polar residues" evidence="2">
    <location>
        <begin position="640"/>
        <end position="652"/>
    </location>
</feature>
<evidence type="ECO:0000256" key="2">
    <source>
        <dbReference type="SAM" id="MobiDB-lite"/>
    </source>
</evidence>
<dbReference type="Pfam" id="PF23054">
    <property type="entry name" value="UBA_N4BP1_C"/>
    <property type="match status" value="1"/>
</dbReference>
<feature type="region of interest" description="Disordered" evidence="2">
    <location>
        <begin position="638"/>
        <end position="757"/>
    </location>
</feature>
<accession>A0A4U5VWC2</accession>
<dbReference type="GO" id="GO:0004521">
    <property type="term" value="F:RNA endonuclease activity"/>
    <property type="evidence" value="ECO:0007669"/>
    <property type="project" value="TreeGrafter"/>
</dbReference>
<dbReference type="InterPro" id="IPR056629">
    <property type="entry name" value="KH_N4BP1_1st"/>
</dbReference>
<dbReference type="GO" id="GO:0036464">
    <property type="term" value="C:cytoplasmic ribonucleoprotein granule"/>
    <property type="evidence" value="ECO:0007669"/>
    <property type="project" value="TreeGrafter"/>
</dbReference>
<evidence type="ECO:0000259" key="4">
    <source>
        <dbReference type="Pfam" id="PF23050"/>
    </source>
</evidence>
<dbReference type="InterPro" id="IPR021869">
    <property type="entry name" value="RNase_Zc3h12_NYN"/>
</dbReference>
<feature type="compositionally biased region" description="Basic and acidic residues" evidence="2">
    <location>
        <begin position="437"/>
        <end position="455"/>
    </location>
</feature>
<dbReference type="Pfam" id="PF23050">
    <property type="entry name" value="KH_N4BP1_1st"/>
    <property type="match status" value="1"/>
</dbReference>
<dbReference type="Pfam" id="PF23255">
    <property type="entry name" value="DUF7070"/>
    <property type="match status" value="1"/>
</dbReference>
<dbReference type="GO" id="GO:0005634">
    <property type="term" value="C:nucleus"/>
    <property type="evidence" value="ECO:0007669"/>
    <property type="project" value="TreeGrafter"/>
</dbReference>
<feature type="region of interest" description="Disordered" evidence="2">
    <location>
        <begin position="945"/>
        <end position="1002"/>
    </location>
</feature>
<dbReference type="STRING" id="240159.A0A4U5VWC2"/>
<dbReference type="InterPro" id="IPR056578">
    <property type="entry name" value="UBA_N4BP1_C"/>
</dbReference>